<organism evidence="2 3">
    <name type="scientific">Mycena citricolor</name>
    <dbReference type="NCBI Taxonomy" id="2018698"/>
    <lineage>
        <taxon>Eukaryota</taxon>
        <taxon>Fungi</taxon>
        <taxon>Dikarya</taxon>
        <taxon>Basidiomycota</taxon>
        <taxon>Agaricomycotina</taxon>
        <taxon>Agaricomycetes</taxon>
        <taxon>Agaricomycetidae</taxon>
        <taxon>Agaricales</taxon>
        <taxon>Marasmiineae</taxon>
        <taxon>Mycenaceae</taxon>
        <taxon>Mycena</taxon>
    </lineage>
</organism>
<feature type="compositionally biased region" description="Pro residues" evidence="1">
    <location>
        <begin position="934"/>
        <end position="946"/>
    </location>
</feature>
<feature type="region of interest" description="Disordered" evidence="1">
    <location>
        <begin position="964"/>
        <end position="1007"/>
    </location>
</feature>
<feature type="compositionally biased region" description="Basic and acidic residues" evidence="1">
    <location>
        <begin position="400"/>
        <end position="414"/>
    </location>
</feature>
<accession>A0AAD2K124</accession>
<feature type="compositionally biased region" description="Basic and acidic residues" evidence="1">
    <location>
        <begin position="1074"/>
        <end position="1087"/>
    </location>
</feature>
<feature type="compositionally biased region" description="Polar residues" evidence="1">
    <location>
        <begin position="38"/>
        <end position="54"/>
    </location>
</feature>
<comment type="caution">
    <text evidence="2">The sequence shown here is derived from an EMBL/GenBank/DDBJ whole genome shotgun (WGS) entry which is preliminary data.</text>
</comment>
<evidence type="ECO:0000256" key="1">
    <source>
        <dbReference type="SAM" id="MobiDB-lite"/>
    </source>
</evidence>
<evidence type="ECO:0000313" key="2">
    <source>
        <dbReference type="EMBL" id="CAK5272111.1"/>
    </source>
</evidence>
<dbReference type="EMBL" id="CAVNYO010000181">
    <property type="protein sequence ID" value="CAK5272111.1"/>
    <property type="molecule type" value="Genomic_DNA"/>
</dbReference>
<feature type="compositionally biased region" description="Low complexity" evidence="1">
    <location>
        <begin position="304"/>
        <end position="325"/>
    </location>
</feature>
<gene>
    <name evidence="2" type="ORF">MYCIT1_LOCUS17664</name>
</gene>
<feature type="region of interest" description="Disordered" evidence="1">
    <location>
        <begin position="1039"/>
        <end position="1096"/>
    </location>
</feature>
<feature type="compositionally biased region" description="Acidic residues" evidence="1">
    <location>
        <begin position="452"/>
        <end position="477"/>
    </location>
</feature>
<feature type="region of interest" description="Disordered" evidence="1">
    <location>
        <begin position="546"/>
        <end position="565"/>
    </location>
</feature>
<keyword evidence="3" id="KW-1185">Reference proteome</keyword>
<feature type="compositionally biased region" description="Polar residues" evidence="1">
    <location>
        <begin position="794"/>
        <end position="809"/>
    </location>
</feature>
<dbReference type="AlphaFoldDB" id="A0AAD2K124"/>
<feature type="compositionally biased region" description="Acidic residues" evidence="1">
    <location>
        <begin position="901"/>
        <end position="926"/>
    </location>
</feature>
<protein>
    <submittedName>
        <fullName evidence="2">Uncharacterized protein</fullName>
    </submittedName>
</protein>
<feature type="compositionally biased region" description="Acidic residues" evidence="1">
    <location>
        <begin position="288"/>
        <end position="297"/>
    </location>
</feature>
<reference evidence="2" key="1">
    <citation type="submission" date="2023-11" db="EMBL/GenBank/DDBJ databases">
        <authorList>
            <person name="De Vega J J."/>
            <person name="De Vega J J."/>
        </authorList>
    </citation>
    <scope>NUCLEOTIDE SEQUENCE</scope>
</reference>
<proteinExistence type="predicted"/>
<evidence type="ECO:0000313" key="3">
    <source>
        <dbReference type="Proteomes" id="UP001295794"/>
    </source>
</evidence>
<feature type="compositionally biased region" description="Polar residues" evidence="1">
    <location>
        <begin position="93"/>
        <end position="114"/>
    </location>
</feature>
<feature type="region of interest" description="Disordered" evidence="1">
    <location>
        <begin position="1"/>
        <end position="502"/>
    </location>
</feature>
<feature type="region of interest" description="Disordered" evidence="1">
    <location>
        <begin position="782"/>
        <end position="879"/>
    </location>
</feature>
<sequence length="1096" mass="119239">MSENTAPPAGTHLKPPSMEIDPSRTLISPPPEEDLRSAFQTRQMNGANLLTPTAPTKAKRKRPSPTPGATSYAAADSPSKQTPNPKPRKSHRQAQSAEESPTRPSFMLTLSSPHADNPNADWLPPAPKPNSKGKARAARSATPYEPPTDVFTPPREIFLTTPAPQSRRRAATPKPRSTTPSARARTPLRVVLSAVKIKQEPMPDIDLTRPVTPPSPSDDPILLIGSSSPAKRGRRSLPPSSDGPYNPFDWTAIVDLDAPDVPSTDSMDLDSPESFDGAAPLKGPNVEWDSDDDDGDIPEPMKTPPVVNTTPTDTTTTTRTTTTPPRSLPFTHVYTTSLAAPTTPPPKSKTPPGTATGSFSSLLLRTKADPPTPRTKARAERWGVWGSPYPGRGPEEEGEGSFRMDGRYVGRDNSVRAAEVSEDEEDEDELLPEGESILRGLREEDERRAEDEQREADEESDGDEQAERDEQEAEEDKYEDHESSQQEQENASLPKQFSIGAFVTPGKGPTRVLLPSPALASVVRRGSLSPTRQTPFATRLAAAAESRFSEQAPVPSNDPTNEDDVEMNVAGPSVFSGRGLALSDTLATPSRVRVAMQPELEEDDSADLLGMVKITSMDPLAAARAVAILKAHDYDCFTRLKTRRPASFGGISKTKSPIKTPKPQVIGENVYFPGSPRPVTTTQLLEEAEKSLRTPTKPARLAREWTKHEWKMLDACFTDERIDMAEKMGMTLRHDETPERAVLMASADAVDLDAVVNRFVQVEGDHWDRDAMMQRAQALQNKQRAGNVAPPTPRTSLVSPQTPSPSAFNHTRRKPSMVVPDFTPLGRRAMPPRKSHVEPLVPFPTSGRARFPAPVGGSSAPFSGPLPPTPEPARNRRLPGSLLAPRYSHLLEEARVVARDEPDEGEEEGNEEEEKGGEGEEDEEEPSRDAEMPPATPLRVEPPAPPASIGKRVKGFLFSYLSSSAKPAAKPSMVPTGRPRLPLPPKQVKPRGPITTPARPAPVKARPPKDLVHLHAAPKPAPAAVPRPKPQRMVELNHVELPAEKPVSVRPRTSSGGSVKDLVKGFESMQQQKEPLKRARSVVDLRGKGTGRPAWR</sequence>
<feature type="compositionally biased region" description="Basic and acidic residues" evidence="1">
    <location>
        <begin position="440"/>
        <end position="451"/>
    </location>
</feature>
<feature type="region of interest" description="Disordered" evidence="1">
    <location>
        <begin position="895"/>
        <end position="950"/>
    </location>
</feature>
<name>A0AAD2K124_9AGAR</name>
<feature type="compositionally biased region" description="Polar residues" evidence="1">
    <location>
        <begin position="485"/>
        <end position="495"/>
    </location>
</feature>
<feature type="compositionally biased region" description="Acidic residues" evidence="1">
    <location>
        <begin position="420"/>
        <end position="432"/>
    </location>
</feature>
<dbReference type="Proteomes" id="UP001295794">
    <property type="component" value="Unassembled WGS sequence"/>
</dbReference>